<dbReference type="WBParaSite" id="nOo.2.0.1.t03943-RA">
    <property type="protein sequence ID" value="nOo.2.0.1.t03943-RA"/>
    <property type="gene ID" value="nOo.2.0.1.g03943"/>
</dbReference>
<dbReference type="SUPFAM" id="SSF56112">
    <property type="entry name" value="Protein kinase-like (PK-like)"/>
    <property type="match status" value="1"/>
</dbReference>
<sequence>MCSLADYTVCRTLGKACSGLSDVLLVKRLADESLAVLRILPTEKMDYEKIKKEVWFLKWLSHPCIISINRIISVESDVYIFSTFYDLCSVLDVVHNHYPCGLPEKAIAQTLKNVLSIRCSHILLHSSGAVKLTGFRHCIFLQHNELTGADNVLHDFDTEISSELLWLAPEILKQDLYGYGLSSDVYSIGITICEMANGFPPFSDMDRLQMLFEKSKGTTPRLLDCTTLSDKDDMDRDQQSRKRRRFSDSLHTITDNCLKPLPENRWSVSKLLTHPFVKSIRKNRSFSSLLPDIM</sequence>
<dbReference type="InterPro" id="IPR000719">
    <property type="entry name" value="Prot_kinase_dom"/>
</dbReference>
<dbReference type="InterPro" id="IPR011009">
    <property type="entry name" value="Kinase-like_dom_sf"/>
</dbReference>
<feature type="domain" description="Protein kinase" evidence="2">
    <location>
        <begin position="7"/>
        <end position="277"/>
    </location>
</feature>
<evidence type="ECO:0000259" key="2">
    <source>
        <dbReference type="PROSITE" id="PS50011"/>
    </source>
</evidence>
<dbReference type="STRING" id="42157.A0A182E7F0"/>
<accession>A0A182E7F0</accession>
<reference evidence="6 7" key="1">
    <citation type="submission" date="2016-06" db="UniProtKB">
        <authorList>
            <consortium name="WormBaseParasite"/>
        </authorList>
    </citation>
    <scope>IDENTIFICATION</scope>
</reference>
<dbReference type="OrthoDB" id="840771at2759"/>
<reference evidence="3 5" key="2">
    <citation type="submission" date="2018-08" db="EMBL/GenBank/DDBJ databases">
        <authorList>
            <person name="Laetsch R D."/>
            <person name="Stevens L."/>
            <person name="Kumar S."/>
            <person name="Blaxter L. M."/>
        </authorList>
    </citation>
    <scope>NUCLEOTIDE SEQUENCE [LARGE SCALE GENOMIC DNA]</scope>
</reference>
<dbReference type="PROSITE" id="PS50011">
    <property type="entry name" value="PROTEIN_KINASE_DOM"/>
    <property type="match status" value="1"/>
</dbReference>
<dbReference type="GO" id="GO:0043539">
    <property type="term" value="F:protein serine/threonine kinase activator activity"/>
    <property type="evidence" value="ECO:0007669"/>
    <property type="project" value="InterPro"/>
</dbReference>
<dbReference type="GO" id="GO:0005524">
    <property type="term" value="F:ATP binding"/>
    <property type="evidence" value="ECO:0007669"/>
    <property type="project" value="InterPro"/>
</dbReference>
<dbReference type="Pfam" id="PF00069">
    <property type="entry name" value="Pkinase"/>
    <property type="match status" value="1"/>
</dbReference>
<dbReference type="AlphaFoldDB" id="A0A182E7F0"/>
<dbReference type="Gene3D" id="1.10.510.10">
    <property type="entry name" value="Transferase(Phosphotransferase) domain 1"/>
    <property type="match status" value="1"/>
</dbReference>
<gene>
    <name evidence="3" type="ORF">NOO_LOCUS1436</name>
    <name evidence="4" type="ORF">NOO_LOCUS3943</name>
</gene>
<dbReference type="InterPro" id="IPR047173">
    <property type="entry name" value="STRAD_A/B-like"/>
</dbReference>
<evidence type="ECO:0000313" key="5">
    <source>
        <dbReference type="Proteomes" id="UP000271087"/>
    </source>
</evidence>
<comment type="similarity">
    <text evidence="1">Belongs to the protein kinase superfamily. STE Ser/Thr protein kinase family. STE20 subfamily.</text>
</comment>
<dbReference type="PANTHER" id="PTHR48014">
    <property type="entry name" value="SERINE/THREONINE-PROTEIN KINASE FRAY2"/>
    <property type="match status" value="1"/>
</dbReference>
<proteinExistence type="inferred from homology"/>
<dbReference type="EMBL" id="UYRW01000183">
    <property type="protein sequence ID" value="VDK64182.1"/>
    <property type="molecule type" value="Genomic_DNA"/>
</dbReference>
<dbReference type="GO" id="GO:0004672">
    <property type="term" value="F:protein kinase activity"/>
    <property type="evidence" value="ECO:0007669"/>
    <property type="project" value="InterPro"/>
</dbReference>
<evidence type="ECO:0000313" key="3">
    <source>
        <dbReference type="EMBL" id="VDK64182.1"/>
    </source>
</evidence>
<dbReference type="EMBL" id="UYRW01000815">
    <property type="protein sequence ID" value="VDK71133.1"/>
    <property type="molecule type" value="Genomic_DNA"/>
</dbReference>
<protein>
    <submittedName>
        <fullName evidence="6 7">Protein kinase domain-containing protein</fullName>
    </submittedName>
</protein>
<evidence type="ECO:0000313" key="6">
    <source>
        <dbReference type="WBParaSite" id="nOo.2.0.1.t01436-RA"/>
    </source>
</evidence>
<dbReference type="Proteomes" id="UP000271087">
    <property type="component" value="Unassembled WGS sequence"/>
</dbReference>
<dbReference type="GO" id="GO:1902554">
    <property type="term" value="C:serine/threonine protein kinase complex"/>
    <property type="evidence" value="ECO:0007669"/>
    <property type="project" value="TreeGrafter"/>
</dbReference>
<dbReference type="Gene3D" id="3.30.200.20">
    <property type="entry name" value="Phosphorylase Kinase, domain 1"/>
    <property type="match status" value="1"/>
</dbReference>
<dbReference type="GO" id="GO:0006611">
    <property type="term" value="P:protein export from nucleus"/>
    <property type="evidence" value="ECO:0007669"/>
    <property type="project" value="TreeGrafter"/>
</dbReference>
<evidence type="ECO:0000313" key="4">
    <source>
        <dbReference type="EMBL" id="VDK71133.1"/>
    </source>
</evidence>
<dbReference type="PANTHER" id="PTHR48014:SF21">
    <property type="entry name" value="SERINE_THREONINE-PROTEIN KINASE FRAY2"/>
    <property type="match status" value="1"/>
</dbReference>
<dbReference type="WBParaSite" id="nOo.2.0.1.t01436-RA">
    <property type="protein sequence ID" value="nOo.2.0.1.t01436-RA"/>
    <property type="gene ID" value="nOo.2.0.1.g01436"/>
</dbReference>
<name>A0A182E7F0_ONCOC</name>
<evidence type="ECO:0000256" key="1">
    <source>
        <dbReference type="ARBA" id="ARBA00008874"/>
    </source>
</evidence>
<keyword evidence="5" id="KW-1185">Reference proteome</keyword>
<organism evidence="7">
    <name type="scientific">Onchocerca ochengi</name>
    <name type="common">Filarial nematode worm</name>
    <dbReference type="NCBI Taxonomy" id="42157"/>
    <lineage>
        <taxon>Eukaryota</taxon>
        <taxon>Metazoa</taxon>
        <taxon>Ecdysozoa</taxon>
        <taxon>Nematoda</taxon>
        <taxon>Chromadorea</taxon>
        <taxon>Rhabditida</taxon>
        <taxon>Spirurina</taxon>
        <taxon>Spiruromorpha</taxon>
        <taxon>Filarioidea</taxon>
        <taxon>Onchocercidae</taxon>
        <taxon>Onchocerca</taxon>
    </lineage>
</organism>
<evidence type="ECO:0000313" key="7">
    <source>
        <dbReference type="WBParaSite" id="nOo.2.0.1.t03943-RA"/>
    </source>
</evidence>